<dbReference type="InterPro" id="IPR036537">
    <property type="entry name" value="Adaptor_Cbl_N_dom_sf"/>
</dbReference>
<sequence length="1702" mass="189279">MAESKDTIPAIGIDLGTTNSRVGIWLNEEHRFQLISNDHGKQSTPSYVAFTETQRLIGDAAKDQVTRNPANTVFDVKRLVGRKFSDLRIKSDKVNIQWPFRVSCGVDNKPMIHVEYKGKEKVFSTEEVYSMILGKLKDLAEVYLGSVVDEASVSVPLCFNSAQRRATRNACSMAGFETVTLVNEPSCAALAYLLDKDLESLGEQNIMIFDLGGGSLDVTLLRIDGRVIEIKATAGDSQLGGEDFDVRMLHHFIQEIKQKYERDITSHPRVVRRLKNQVERVKLALSYEAETIIQIDSLLEDFDFHSSISRICFEEMNMDLFEKCIKCVEDCLQYAQMDKADVHKVLLIGGSSRIPKVQHLLTEFFNDGSIIIKSINPDESVVLGAAARSGVSHGYKELSSFLLVDVTSISLCVETAGGVMHVMHPRNSSIPRSSEQLFTTVHDNQDGMYIQVYEGEHPQTCNMLVAAFELSAIAPAPRGVPRILVRFDIDAYDILTVTAKDETTGQKVKICVDEVDIANITVHHDEERCHRLPIQVCKPSSSSENSNQSYTSSRLHEASTTVESSSEEILGAQVDELYKIAENNSDEFSEVAEGSDECEPDAEEKQELKQKLEQKAEELVLKRGSRLGDKKSDGNAVSVEDVPEAEESRSRELSVSPQNYDSSNIVEDDPTEFSEVPEVFESCNAVEMVFEEYFEPPQSHGSIVVEESGSIELGEVPEVSKPSHVVDSRVRGFPQPPQASGSSKLVESSQEFTEVEQVHGSSNSVNNGNQETSAPLQASEISQSEESRSQGALLERIIEVVTEIASIKDFKAHKKECSTLTRRVKALVLLFDEFKDSGLSLSEEVFACFNSLKSELIKAKSLLLLCHDGSKLYLVLEQQKVANKFLLLNMKFLQALDKLPELQDLEIPEEVREQVEMVQKQFKRSIAVEDPVDTLLNAELTTALDGSHERSRDQLERVAAQFKLETAEMLNKEIQALHEMKMNKGPGLEDVPYNERGFEQILELLNDLKILFSQEPELDHPEVTSSQEVQGTLTESKSRETYEPPHSTGSSTTVSDMSHEFSEPSQATIRSSNDVKNRSQEFSEPPPPYASSIGSGITSQEFSGPQTYGSSNSMERRSQEFSDRPPVYNSSKTSIRSTRESSEAQQAYELSKTLRSRPQESSEPVGTQRSSSASERRSQGFSELEQQSSSNGVVTSSRDHSEPTHVYRPNKTFGGRHQDVFGPIPTHHYRSNSGSEAKQRETSEFYPVNKRDDGLESRPREYFQPPQESRPNEVSEPSPIHHRSGSAFGSTHYESAALSPVHKSGNASQSRRHDSSDRSASFKSSSTSDVSSEEFSGPLRDHGSEHNSGVAEHGGHASPRLYRSATTADGPPKVPVNARSASCPLVRSSDAMFEDVVKKYYWDEVLAMTDNLQSKRLGKGGFGVVYLGKLNNGREVAVKVLDASSQQGTNEFLNEVNLLKRVNHVNLVRLLGYCQEERQVLIYEFAEEGSIWDHLQGAKSLDWKQRLNIALQSARGLEYLHTGCNPRIIHRDIKSQNILLTKGMVAKVADFGLSKLGADQDNVMKTHVTTMVKGTLGYLDPEYLKTGQLTEKSDVYSFGVVLFEIITGRKPINNADKHCFIGDWVETQYNSGSASRALKAVADPKLGGHYNPKALKLVINIAKHCIQPHGVDRPEMTQVVRVLAKAQTKEADEKKASWLPFL</sequence>
<evidence type="ECO:0000256" key="10">
    <source>
        <dbReference type="ARBA" id="ARBA00022840"/>
    </source>
</evidence>
<dbReference type="SUPFAM" id="SSF100920">
    <property type="entry name" value="Heat shock protein 70kD (HSP70), peptide-binding domain"/>
    <property type="match status" value="1"/>
</dbReference>
<dbReference type="InterPro" id="IPR029047">
    <property type="entry name" value="HSP70_peptide-bd_sf"/>
</dbReference>
<evidence type="ECO:0000256" key="1">
    <source>
        <dbReference type="ARBA" id="ARBA00000900"/>
    </source>
</evidence>
<feature type="region of interest" description="Disordered" evidence="12">
    <location>
        <begin position="1018"/>
        <end position="1379"/>
    </location>
</feature>
<dbReference type="SUPFAM" id="SSF53067">
    <property type="entry name" value="Actin-like ATPase domain"/>
    <property type="match status" value="2"/>
</dbReference>
<keyword evidence="6" id="KW-0677">Repeat</keyword>
<keyword evidence="8" id="KW-0418">Kinase</keyword>
<dbReference type="OrthoDB" id="10458170at2759"/>
<proteinExistence type="predicted"/>
<dbReference type="RefSeq" id="XP_024379649.1">
    <property type="nucleotide sequence ID" value="XM_024523881.2"/>
</dbReference>
<dbReference type="FunFam" id="1.10.510.10:FF:001703">
    <property type="entry name" value="Predicted protein"/>
    <property type="match status" value="1"/>
</dbReference>
<dbReference type="GO" id="GO:0140662">
    <property type="term" value="F:ATP-dependent protein folding chaperone"/>
    <property type="evidence" value="ECO:0007669"/>
    <property type="project" value="InterPro"/>
</dbReference>
<dbReference type="InterPro" id="IPR043129">
    <property type="entry name" value="ATPase_NBD"/>
</dbReference>
<dbReference type="Gramene" id="Pp3c7_26460V3.3">
    <property type="protein sequence ID" value="Pp3c7_26460V3.3"/>
    <property type="gene ID" value="Pp3c7_26460"/>
</dbReference>
<dbReference type="EMBL" id="ABEU02000007">
    <property type="protein sequence ID" value="PNR51719.1"/>
    <property type="molecule type" value="Genomic_DNA"/>
</dbReference>
<dbReference type="GeneID" id="112284239"/>
<feature type="compositionally biased region" description="Polar residues" evidence="12">
    <location>
        <begin position="1159"/>
        <end position="1168"/>
    </location>
</feature>
<evidence type="ECO:0000259" key="13">
    <source>
        <dbReference type="PROSITE" id="PS50011"/>
    </source>
</evidence>
<dbReference type="GO" id="GO:0016887">
    <property type="term" value="F:ATP hydrolysis activity"/>
    <property type="evidence" value="ECO:0000318"/>
    <property type="project" value="GO_Central"/>
</dbReference>
<dbReference type="Gene3D" id="1.10.510.10">
    <property type="entry name" value="Transferase(Phosphotransferase) domain 1"/>
    <property type="match status" value="1"/>
</dbReference>
<evidence type="ECO:0000313" key="14">
    <source>
        <dbReference type="EMBL" id="PNR51719.1"/>
    </source>
</evidence>
<dbReference type="InterPro" id="IPR059179">
    <property type="entry name" value="MLKL-like_MCAfunc"/>
</dbReference>
<dbReference type="GO" id="GO:0044183">
    <property type="term" value="F:protein folding chaperone"/>
    <property type="evidence" value="ECO:0000318"/>
    <property type="project" value="GO_Central"/>
</dbReference>
<dbReference type="PROSITE" id="PS00108">
    <property type="entry name" value="PROTEIN_KINASE_ST"/>
    <property type="match status" value="1"/>
</dbReference>
<evidence type="ECO:0000256" key="2">
    <source>
        <dbReference type="ARBA" id="ARBA00004906"/>
    </source>
</evidence>
<dbReference type="PROSITE" id="PS00329">
    <property type="entry name" value="HSP70_2"/>
    <property type="match status" value="1"/>
</dbReference>
<dbReference type="GO" id="GO:0004674">
    <property type="term" value="F:protein serine/threonine kinase activity"/>
    <property type="evidence" value="ECO:0007669"/>
    <property type="project" value="UniProtKB-KW"/>
</dbReference>
<dbReference type="GO" id="GO:0005737">
    <property type="term" value="C:cytoplasm"/>
    <property type="evidence" value="ECO:0000318"/>
    <property type="project" value="GO_Central"/>
</dbReference>
<dbReference type="InterPro" id="IPR017441">
    <property type="entry name" value="Protein_kinase_ATP_BS"/>
</dbReference>
<feature type="region of interest" description="Disordered" evidence="12">
    <location>
        <begin position="588"/>
        <end position="608"/>
    </location>
</feature>
<evidence type="ECO:0000256" key="11">
    <source>
        <dbReference type="PROSITE-ProRule" id="PRU10141"/>
    </source>
</evidence>
<feature type="compositionally biased region" description="Low complexity" evidence="12">
    <location>
        <begin position="760"/>
        <end position="769"/>
    </location>
</feature>
<keyword evidence="5" id="KW-0808">Transferase</keyword>
<dbReference type="GO" id="GO:0031072">
    <property type="term" value="F:heat shock protein binding"/>
    <property type="evidence" value="ECO:0000318"/>
    <property type="project" value="GO_Central"/>
</dbReference>
<accession>A0A2K1KD90</accession>
<comment type="pathway">
    <text evidence="2">Protein modification; protein ubiquitination.</text>
</comment>
<dbReference type="RefSeq" id="XP_024379648.1">
    <property type="nucleotide sequence ID" value="XM_024523880.2"/>
</dbReference>
<reference evidence="14 16" key="2">
    <citation type="journal article" date="2018" name="Plant J.">
        <title>The Physcomitrella patens chromosome-scale assembly reveals moss genome structure and evolution.</title>
        <authorList>
            <person name="Lang D."/>
            <person name="Ullrich K.K."/>
            <person name="Murat F."/>
            <person name="Fuchs J."/>
            <person name="Jenkins J."/>
            <person name="Haas F.B."/>
            <person name="Piednoel M."/>
            <person name="Gundlach H."/>
            <person name="Van Bel M."/>
            <person name="Meyberg R."/>
            <person name="Vives C."/>
            <person name="Morata J."/>
            <person name="Symeonidi A."/>
            <person name="Hiss M."/>
            <person name="Muchero W."/>
            <person name="Kamisugi Y."/>
            <person name="Saleh O."/>
            <person name="Blanc G."/>
            <person name="Decker E.L."/>
            <person name="van Gessel N."/>
            <person name="Grimwood J."/>
            <person name="Hayes R.D."/>
            <person name="Graham S.W."/>
            <person name="Gunter L.E."/>
            <person name="McDaniel S.F."/>
            <person name="Hoernstein S.N.W."/>
            <person name="Larsson A."/>
            <person name="Li F.W."/>
            <person name="Perroud P.F."/>
            <person name="Phillips J."/>
            <person name="Ranjan P."/>
            <person name="Rokshar D.S."/>
            <person name="Rothfels C.J."/>
            <person name="Schneider L."/>
            <person name="Shu S."/>
            <person name="Stevenson D.W."/>
            <person name="Thummler F."/>
            <person name="Tillich M."/>
            <person name="Villarreal Aguilar J.C."/>
            <person name="Widiez T."/>
            <person name="Wong G.K."/>
            <person name="Wymore A."/>
            <person name="Zhang Y."/>
            <person name="Zimmer A.D."/>
            <person name="Quatrano R.S."/>
            <person name="Mayer K.F.X."/>
            <person name="Goodstein D."/>
            <person name="Casacuberta J.M."/>
            <person name="Vandepoele K."/>
            <person name="Reski R."/>
            <person name="Cuming A.C."/>
            <person name="Tuskan G.A."/>
            <person name="Maumus F."/>
            <person name="Salse J."/>
            <person name="Schmutz J."/>
            <person name="Rensing S.A."/>
        </authorList>
    </citation>
    <scope>NUCLEOTIDE SEQUENCE [LARGE SCALE GENOMIC DNA]</scope>
    <source>
        <strain evidence="15 16">cv. Gransden 2004</strain>
    </source>
</reference>
<evidence type="ECO:0000256" key="7">
    <source>
        <dbReference type="ARBA" id="ARBA00022741"/>
    </source>
</evidence>
<dbReference type="Gene3D" id="3.90.640.10">
    <property type="entry name" value="Actin, Chain A, domain 4"/>
    <property type="match status" value="1"/>
</dbReference>
<dbReference type="Gramene" id="Pp3c7_26460V3.1">
    <property type="protein sequence ID" value="Pp3c7_26460V3.1"/>
    <property type="gene ID" value="Pp3c7_26460"/>
</dbReference>
<dbReference type="GO" id="GO:0007166">
    <property type="term" value="P:cell surface receptor signaling pathway"/>
    <property type="evidence" value="ECO:0007669"/>
    <property type="project" value="InterPro"/>
</dbReference>
<dbReference type="Gene3D" id="2.60.34.10">
    <property type="entry name" value="Substrate Binding Domain Of DNAk, Chain A, domain 1"/>
    <property type="match status" value="1"/>
</dbReference>
<feature type="compositionally biased region" description="Low complexity" evidence="12">
    <location>
        <begin position="540"/>
        <end position="568"/>
    </location>
</feature>
<feature type="binding site" evidence="11">
    <location>
        <position position="1439"/>
    </location>
    <ligand>
        <name>ATP</name>
        <dbReference type="ChEBI" id="CHEBI:30616"/>
    </ligand>
</feature>
<dbReference type="Proteomes" id="UP000006727">
    <property type="component" value="Chromosome 7"/>
</dbReference>
<dbReference type="GO" id="GO:0061630">
    <property type="term" value="F:ubiquitin protein ligase activity"/>
    <property type="evidence" value="ECO:0007669"/>
    <property type="project" value="UniProtKB-EC"/>
</dbReference>
<dbReference type="Gene3D" id="3.30.420.40">
    <property type="match status" value="2"/>
</dbReference>
<feature type="compositionally biased region" description="Polar residues" evidence="12">
    <location>
        <begin position="1179"/>
        <end position="1196"/>
    </location>
</feature>
<keyword evidence="4" id="KW-0723">Serine/threonine-protein kinase</keyword>
<protein>
    <recommendedName>
        <fullName evidence="3">RING-type E3 ubiquitin transferase</fullName>
        <ecNumber evidence="3">2.3.2.27</ecNumber>
    </recommendedName>
</protein>
<dbReference type="FunFam" id="3.30.200.20:FF:001073">
    <property type="entry name" value="Predicted protein"/>
    <property type="match status" value="1"/>
</dbReference>
<reference evidence="15" key="3">
    <citation type="submission" date="2020-12" db="UniProtKB">
        <authorList>
            <consortium name="EnsemblPlants"/>
        </authorList>
    </citation>
    <scope>IDENTIFICATION</scope>
</reference>
<dbReference type="FunFam" id="3.30.30.30:FF:000001">
    <property type="entry name" value="heat shock 70 kDa protein-like"/>
    <property type="match status" value="1"/>
</dbReference>
<feature type="compositionally biased region" description="Polar residues" evidence="12">
    <location>
        <begin position="1047"/>
        <end position="1056"/>
    </location>
</feature>
<dbReference type="CDD" id="cd21037">
    <property type="entry name" value="MLKL_NTD"/>
    <property type="match status" value="1"/>
</dbReference>
<keyword evidence="9" id="KW-0833">Ubl conjugation pathway</keyword>
<feature type="compositionally biased region" description="Polar residues" evidence="12">
    <location>
        <begin position="1023"/>
        <end position="1035"/>
    </location>
</feature>
<dbReference type="GO" id="GO:0005524">
    <property type="term" value="F:ATP binding"/>
    <property type="evidence" value="ECO:0007669"/>
    <property type="project" value="UniProtKB-UniRule"/>
</dbReference>
<dbReference type="EnsemblPlants" id="Pp3c7_26460V3.3">
    <property type="protein sequence ID" value="Pp3c7_26460V3.3"/>
    <property type="gene ID" value="Pp3c7_26460"/>
</dbReference>
<feature type="compositionally biased region" description="Acidic residues" evidence="12">
    <location>
        <begin position="588"/>
        <end position="602"/>
    </location>
</feature>
<dbReference type="Gene3D" id="1.20.930.20">
    <property type="entry name" value="Adaptor protein Cbl, N-terminal domain"/>
    <property type="match status" value="1"/>
</dbReference>
<name>A0A2K1KD90_PHYPA</name>
<dbReference type="CDD" id="cd14066">
    <property type="entry name" value="STKc_IRAK"/>
    <property type="match status" value="1"/>
</dbReference>
<dbReference type="SUPFAM" id="SSF56112">
    <property type="entry name" value="Protein kinase-like (PK-like)"/>
    <property type="match status" value="1"/>
</dbReference>
<dbReference type="RefSeq" id="XP_024379646.1">
    <property type="nucleotide sequence ID" value="XM_024523878.2"/>
</dbReference>
<dbReference type="InterPro" id="IPR008271">
    <property type="entry name" value="Ser/Thr_kinase_AS"/>
</dbReference>
<evidence type="ECO:0000256" key="5">
    <source>
        <dbReference type="ARBA" id="ARBA00022679"/>
    </source>
</evidence>
<dbReference type="EnsemblPlants" id="Pp3c7_26460V3.1">
    <property type="protein sequence ID" value="Pp3c7_26460V3.1"/>
    <property type="gene ID" value="Pp3c7_26460"/>
</dbReference>
<feature type="region of interest" description="Disordered" evidence="12">
    <location>
        <begin position="623"/>
        <end position="669"/>
    </location>
</feature>
<feature type="compositionally biased region" description="Polar residues" evidence="12">
    <location>
        <begin position="1063"/>
        <end position="1072"/>
    </location>
</feature>
<dbReference type="PROSITE" id="PS00107">
    <property type="entry name" value="PROTEIN_KINASE_ATP"/>
    <property type="match status" value="1"/>
</dbReference>
<keyword evidence="16" id="KW-1185">Reference proteome</keyword>
<keyword evidence="10 11" id="KW-0067">ATP-binding</keyword>
<dbReference type="SMART" id="SM00220">
    <property type="entry name" value="S_TKc"/>
    <property type="match status" value="1"/>
</dbReference>
<feature type="compositionally biased region" description="Polar residues" evidence="12">
    <location>
        <begin position="1092"/>
        <end position="1113"/>
    </location>
</feature>
<dbReference type="Gene3D" id="3.30.200.20">
    <property type="entry name" value="Phosphorylase Kinase, domain 1"/>
    <property type="match status" value="1"/>
</dbReference>
<dbReference type="PaxDb" id="3218-PP1S97_232V6.1"/>
<keyword evidence="7 11" id="KW-0547">Nucleotide-binding</keyword>
<dbReference type="PANTHER" id="PTHR19375">
    <property type="entry name" value="HEAT SHOCK PROTEIN 70KDA"/>
    <property type="match status" value="1"/>
</dbReference>
<dbReference type="RefSeq" id="XP_073391353.1">
    <property type="nucleotide sequence ID" value="XM_073535252.1"/>
</dbReference>
<dbReference type="InterPro" id="IPR057623">
    <property type="entry name" value="PUB12-19-like_N"/>
</dbReference>
<comment type="catalytic activity">
    <reaction evidence="1">
        <text>S-ubiquitinyl-[E2 ubiquitin-conjugating enzyme]-L-cysteine + [acceptor protein]-L-lysine = [E2 ubiquitin-conjugating enzyme]-L-cysteine + N(6)-ubiquitinyl-[acceptor protein]-L-lysine.</text>
        <dbReference type="EC" id="2.3.2.27"/>
    </reaction>
</comment>
<dbReference type="GO" id="GO:0042026">
    <property type="term" value="P:protein refolding"/>
    <property type="evidence" value="ECO:0000318"/>
    <property type="project" value="GO_Central"/>
</dbReference>
<evidence type="ECO:0000256" key="6">
    <source>
        <dbReference type="ARBA" id="ARBA00022737"/>
    </source>
</evidence>
<dbReference type="Pfam" id="PF07714">
    <property type="entry name" value="PK_Tyr_Ser-Thr"/>
    <property type="match status" value="1"/>
</dbReference>
<organism evidence="14">
    <name type="scientific">Physcomitrium patens</name>
    <name type="common">Spreading-leaved earth moss</name>
    <name type="synonym">Physcomitrella patens</name>
    <dbReference type="NCBI Taxonomy" id="3218"/>
    <lineage>
        <taxon>Eukaryota</taxon>
        <taxon>Viridiplantae</taxon>
        <taxon>Streptophyta</taxon>
        <taxon>Embryophyta</taxon>
        <taxon>Bryophyta</taxon>
        <taxon>Bryophytina</taxon>
        <taxon>Bryopsida</taxon>
        <taxon>Funariidae</taxon>
        <taxon>Funariales</taxon>
        <taxon>Funariaceae</taxon>
        <taxon>Physcomitrium</taxon>
    </lineage>
</organism>
<dbReference type="PRINTS" id="PR00301">
    <property type="entry name" value="HEATSHOCK70"/>
</dbReference>
<dbReference type="InterPro" id="IPR018181">
    <property type="entry name" value="Heat_shock_70_CS"/>
</dbReference>
<feature type="region of interest" description="Disordered" evidence="12">
    <location>
        <begin position="537"/>
        <end position="568"/>
    </location>
</feature>
<evidence type="ECO:0000256" key="9">
    <source>
        <dbReference type="ARBA" id="ARBA00022786"/>
    </source>
</evidence>
<feature type="compositionally biased region" description="Basic and acidic residues" evidence="12">
    <location>
        <begin position="623"/>
        <end position="633"/>
    </location>
</feature>
<evidence type="ECO:0000256" key="8">
    <source>
        <dbReference type="ARBA" id="ARBA00022777"/>
    </source>
</evidence>
<dbReference type="EC" id="2.3.2.27" evidence="3"/>
<feature type="region of interest" description="Disordered" evidence="12">
    <location>
        <begin position="718"/>
        <end position="787"/>
    </location>
</feature>
<feature type="compositionally biased region" description="Low complexity" evidence="12">
    <location>
        <begin position="1318"/>
        <end position="1336"/>
    </location>
</feature>
<dbReference type="PROSITE" id="PS50011">
    <property type="entry name" value="PROTEIN_KINASE_DOM"/>
    <property type="match status" value="1"/>
</dbReference>
<feature type="compositionally biased region" description="Basic and acidic residues" evidence="12">
    <location>
        <begin position="1237"/>
        <end position="1261"/>
    </location>
</feature>
<feature type="compositionally biased region" description="Basic and acidic residues" evidence="12">
    <location>
        <begin position="1114"/>
        <end position="1123"/>
    </location>
</feature>
<dbReference type="InterPro" id="IPR013126">
    <property type="entry name" value="Hsp_70_fam"/>
</dbReference>
<dbReference type="FunFam" id="3.90.640.10:FF:000002">
    <property type="entry name" value="Heat shock 70 kDa"/>
    <property type="match status" value="1"/>
</dbReference>
<feature type="domain" description="Protein kinase" evidence="13">
    <location>
        <begin position="1411"/>
        <end position="1702"/>
    </location>
</feature>
<reference evidence="14 16" key="1">
    <citation type="journal article" date="2008" name="Science">
        <title>The Physcomitrella genome reveals evolutionary insights into the conquest of land by plants.</title>
        <authorList>
            <person name="Rensing S."/>
            <person name="Lang D."/>
            <person name="Zimmer A."/>
            <person name="Terry A."/>
            <person name="Salamov A."/>
            <person name="Shapiro H."/>
            <person name="Nishiyama T."/>
            <person name="Perroud P.-F."/>
            <person name="Lindquist E."/>
            <person name="Kamisugi Y."/>
            <person name="Tanahashi T."/>
            <person name="Sakakibara K."/>
            <person name="Fujita T."/>
            <person name="Oishi K."/>
            <person name="Shin-I T."/>
            <person name="Kuroki Y."/>
            <person name="Toyoda A."/>
            <person name="Suzuki Y."/>
            <person name="Hashimoto A."/>
            <person name="Yamaguchi K."/>
            <person name="Sugano A."/>
            <person name="Kohara Y."/>
            <person name="Fujiyama A."/>
            <person name="Anterola A."/>
            <person name="Aoki S."/>
            <person name="Ashton N."/>
            <person name="Barbazuk W.B."/>
            <person name="Barker E."/>
            <person name="Bennetzen J."/>
            <person name="Bezanilla M."/>
            <person name="Blankenship R."/>
            <person name="Cho S.H."/>
            <person name="Dutcher S."/>
            <person name="Estelle M."/>
            <person name="Fawcett J.A."/>
            <person name="Gundlach H."/>
            <person name="Hanada K."/>
            <person name="Heyl A."/>
            <person name="Hicks K.A."/>
            <person name="Hugh J."/>
            <person name="Lohr M."/>
            <person name="Mayer K."/>
            <person name="Melkozernov A."/>
            <person name="Murata T."/>
            <person name="Nelson D."/>
            <person name="Pils B."/>
            <person name="Prigge M."/>
            <person name="Reiss B."/>
            <person name="Renner T."/>
            <person name="Rombauts S."/>
            <person name="Rushton P."/>
            <person name="Sanderfoot A."/>
            <person name="Schween G."/>
            <person name="Shiu S.-H."/>
            <person name="Stueber K."/>
            <person name="Theodoulou F.L."/>
            <person name="Tu H."/>
            <person name="Van de Peer Y."/>
            <person name="Verrier P.J."/>
            <person name="Waters E."/>
            <person name="Wood A."/>
            <person name="Yang L."/>
            <person name="Cove D."/>
            <person name="Cuming A."/>
            <person name="Hasebe M."/>
            <person name="Lucas S."/>
            <person name="Mishler D.B."/>
            <person name="Reski R."/>
            <person name="Grigoriev I."/>
            <person name="Quatrano R.S."/>
            <person name="Boore J.L."/>
        </authorList>
    </citation>
    <scope>NUCLEOTIDE SEQUENCE [LARGE SCALE GENOMIC DNA]</scope>
    <source>
        <strain evidence="15 16">cv. Gransden 2004</strain>
    </source>
</reference>
<dbReference type="Pfam" id="PF00012">
    <property type="entry name" value="HSP70"/>
    <property type="match status" value="1"/>
</dbReference>
<gene>
    <name evidence="15" type="primary">LOC112284239</name>
    <name evidence="14" type="ORF">PHYPA_010907</name>
</gene>
<dbReference type="STRING" id="3218.A0A2K1KD90"/>
<evidence type="ECO:0000313" key="15">
    <source>
        <dbReference type="EnsemblPlants" id="Pp3c7_26460V3.1"/>
    </source>
</evidence>
<dbReference type="RefSeq" id="XP_024379650.1">
    <property type="nucleotide sequence ID" value="XM_024523882.2"/>
</dbReference>
<feature type="compositionally biased region" description="Polar residues" evidence="12">
    <location>
        <begin position="653"/>
        <end position="665"/>
    </location>
</feature>
<evidence type="ECO:0000256" key="12">
    <source>
        <dbReference type="SAM" id="MobiDB-lite"/>
    </source>
</evidence>
<dbReference type="PROSITE" id="PS00297">
    <property type="entry name" value="HSP70_1"/>
    <property type="match status" value="1"/>
</dbReference>
<evidence type="ECO:0000256" key="3">
    <source>
        <dbReference type="ARBA" id="ARBA00012483"/>
    </source>
</evidence>
<dbReference type="KEGG" id="ppp:112284239"/>
<dbReference type="FunFam" id="1.20.930.20:FF:000002">
    <property type="entry name" value="RING-type E3 ubiquitin transferase"/>
    <property type="match status" value="1"/>
</dbReference>
<dbReference type="Gene3D" id="3.30.30.30">
    <property type="match status" value="1"/>
</dbReference>
<evidence type="ECO:0000313" key="16">
    <source>
        <dbReference type="Proteomes" id="UP000006727"/>
    </source>
</evidence>
<dbReference type="InterPro" id="IPR001245">
    <property type="entry name" value="Ser-Thr/Tyr_kinase_cat_dom"/>
</dbReference>
<dbReference type="InterPro" id="IPR011009">
    <property type="entry name" value="Kinase-like_dom_sf"/>
</dbReference>
<dbReference type="Pfam" id="PF25368">
    <property type="entry name" value="PUB10_N"/>
    <property type="match status" value="1"/>
</dbReference>
<evidence type="ECO:0000256" key="4">
    <source>
        <dbReference type="ARBA" id="ARBA00022527"/>
    </source>
</evidence>
<feature type="compositionally biased region" description="Polar residues" evidence="12">
    <location>
        <begin position="738"/>
        <end position="752"/>
    </location>
</feature>
<dbReference type="CDD" id="cd24028">
    <property type="entry name" value="ASKHA_NBD_HSP70_HSPA1-like"/>
    <property type="match status" value="1"/>
</dbReference>
<dbReference type="InterPro" id="IPR000719">
    <property type="entry name" value="Prot_kinase_dom"/>
</dbReference>